<dbReference type="Gene3D" id="1.10.1040.10">
    <property type="entry name" value="N-(1-d-carboxylethyl)-l-norvaline Dehydrogenase, domain 2"/>
    <property type="match status" value="1"/>
</dbReference>
<dbReference type="AlphaFoldDB" id="A0A517L7T6"/>
<evidence type="ECO:0000313" key="4">
    <source>
        <dbReference type="Proteomes" id="UP000316270"/>
    </source>
</evidence>
<dbReference type="SUPFAM" id="SSF48179">
    <property type="entry name" value="6-phosphogluconate dehydrogenase C-terminal domain-like"/>
    <property type="match status" value="1"/>
</dbReference>
<protein>
    <recommendedName>
        <fullName evidence="2">3-hydroxyisobutyrate dehydrogenase-like NAD-binding domain-containing protein</fullName>
    </recommendedName>
</protein>
<comment type="similarity">
    <text evidence="1">Belongs to the HIBADH-related family. NP60 subfamily.</text>
</comment>
<organism evidence="3 4">
    <name type="scientific">Venturia effusa</name>
    <dbReference type="NCBI Taxonomy" id="50376"/>
    <lineage>
        <taxon>Eukaryota</taxon>
        <taxon>Fungi</taxon>
        <taxon>Dikarya</taxon>
        <taxon>Ascomycota</taxon>
        <taxon>Pezizomycotina</taxon>
        <taxon>Dothideomycetes</taxon>
        <taxon>Pleosporomycetidae</taxon>
        <taxon>Venturiales</taxon>
        <taxon>Venturiaceae</taxon>
        <taxon>Venturia</taxon>
    </lineage>
</organism>
<keyword evidence="4" id="KW-1185">Reference proteome</keyword>
<dbReference type="InterPro" id="IPR051265">
    <property type="entry name" value="HIBADH-related_NP60_sf"/>
</dbReference>
<dbReference type="InterPro" id="IPR008927">
    <property type="entry name" value="6-PGluconate_DH-like_C_sf"/>
</dbReference>
<sequence>MGRKILRVGPEPYQVLLLKTTSNFLMAGLMELVAEAHVLAEKTGLGSAPLEELLKENFGPVIYTDSIRMTTGVYAPPIGEKPWSEVGLAIKDVGHDVEMAEQCGCSLPAGELALRHLKQAKLWGDKEGRSLDSTSVYGIVREEAGLDFETDLVKEKCRSRKD</sequence>
<evidence type="ECO:0000313" key="3">
    <source>
        <dbReference type="EMBL" id="QDS71696.1"/>
    </source>
</evidence>
<dbReference type="STRING" id="50376.A0A517L7T6"/>
<gene>
    <name evidence="3" type="ORF">FKW77_008333</name>
</gene>
<proteinExistence type="inferred from homology"/>
<name>A0A517L7T6_9PEZI</name>
<dbReference type="InterPro" id="IPR029154">
    <property type="entry name" value="HIBADH-like_NADP-bd"/>
</dbReference>
<dbReference type="InterPro" id="IPR013328">
    <property type="entry name" value="6PGD_dom2"/>
</dbReference>
<dbReference type="PANTHER" id="PTHR43580:SF8">
    <property type="entry name" value="6-PHOSPHOGLUCONATE DEHYDROGENASE NADP-BINDING DOMAIN-CONTAINING PROTEIN-RELATED"/>
    <property type="match status" value="1"/>
</dbReference>
<dbReference type="GO" id="GO:0051287">
    <property type="term" value="F:NAD binding"/>
    <property type="evidence" value="ECO:0007669"/>
    <property type="project" value="InterPro"/>
</dbReference>
<dbReference type="Proteomes" id="UP000316270">
    <property type="component" value="Chromosome 6"/>
</dbReference>
<reference evidence="3 4" key="1">
    <citation type="submission" date="2019-07" db="EMBL/GenBank/DDBJ databases">
        <title>Finished genome of Venturia effusa.</title>
        <authorList>
            <person name="Young C.A."/>
            <person name="Cox M.P."/>
            <person name="Ganley A.R.D."/>
            <person name="David W.J."/>
        </authorList>
    </citation>
    <scope>NUCLEOTIDE SEQUENCE [LARGE SCALE GENOMIC DNA]</scope>
    <source>
        <strain evidence="4">albino</strain>
    </source>
</reference>
<accession>A0A517L7T6</accession>
<feature type="domain" description="3-hydroxyisobutyrate dehydrogenase-like NAD-binding" evidence="2">
    <location>
        <begin position="18"/>
        <end position="135"/>
    </location>
</feature>
<dbReference type="PANTHER" id="PTHR43580">
    <property type="entry name" value="OXIDOREDUCTASE GLYR1-RELATED"/>
    <property type="match status" value="1"/>
</dbReference>
<dbReference type="Pfam" id="PF14833">
    <property type="entry name" value="NAD_binding_11"/>
    <property type="match status" value="1"/>
</dbReference>
<evidence type="ECO:0000259" key="2">
    <source>
        <dbReference type="Pfam" id="PF14833"/>
    </source>
</evidence>
<dbReference type="OrthoDB" id="435038at2759"/>
<dbReference type="EMBL" id="CP042190">
    <property type="protein sequence ID" value="QDS71696.1"/>
    <property type="molecule type" value="Genomic_DNA"/>
</dbReference>
<evidence type="ECO:0000256" key="1">
    <source>
        <dbReference type="ARBA" id="ARBA00007598"/>
    </source>
</evidence>